<dbReference type="InterPro" id="IPR029063">
    <property type="entry name" value="SAM-dependent_MTases_sf"/>
</dbReference>
<organism evidence="2 3">
    <name type="scientific">Streptomyces marispadix</name>
    <dbReference type="NCBI Taxonomy" id="2922868"/>
    <lineage>
        <taxon>Bacteria</taxon>
        <taxon>Bacillati</taxon>
        <taxon>Actinomycetota</taxon>
        <taxon>Actinomycetes</taxon>
        <taxon>Kitasatosporales</taxon>
        <taxon>Streptomycetaceae</taxon>
        <taxon>Streptomyces</taxon>
    </lineage>
</organism>
<dbReference type="Gene3D" id="3.40.50.150">
    <property type="entry name" value="Vaccinia Virus protein VP39"/>
    <property type="match status" value="1"/>
</dbReference>
<dbReference type="InterPro" id="IPR013216">
    <property type="entry name" value="Methyltransf_11"/>
</dbReference>
<dbReference type="Pfam" id="PF08241">
    <property type="entry name" value="Methyltransf_11"/>
    <property type="match status" value="1"/>
</dbReference>
<dbReference type="GO" id="GO:0032259">
    <property type="term" value="P:methylation"/>
    <property type="evidence" value="ECO:0007669"/>
    <property type="project" value="UniProtKB-KW"/>
</dbReference>
<dbReference type="RefSeq" id="WP_241062789.1">
    <property type="nucleotide sequence ID" value="NZ_JAKWJU010000002.1"/>
</dbReference>
<dbReference type="GO" id="GO:0008168">
    <property type="term" value="F:methyltransferase activity"/>
    <property type="evidence" value="ECO:0007669"/>
    <property type="project" value="UniProtKB-KW"/>
</dbReference>
<dbReference type="EMBL" id="JAKWJU010000002">
    <property type="protein sequence ID" value="MCH6163930.1"/>
    <property type="molecule type" value="Genomic_DNA"/>
</dbReference>
<accession>A0ABS9T608</accession>
<reference evidence="2" key="1">
    <citation type="submission" date="2022-03" db="EMBL/GenBank/DDBJ databases">
        <authorList>
            <person name="Santos J.D.N."/>
            <person name="Kallscheuer N."/>
            <person name="Jogler C."/>
            <person name="Lage O.M."/>
        </authorList>
    </citation>
    <scope>NUCLEOTIDE SEQUENCE</scope>
    <source>
        <strain evidence="2">M600PL45_2</strain>
    </source>
</reference>
<name>A0ABS9T608_9ACTN</name>
<dbReference type="CDD" id="cd02440">
    <property type="entry name" value="AdoMet_MTases"/>
    <property type="match status" value="1"/>
</dbReference>
<evidence type="ECO:0000313" key="2">
    <source>
        <dbReference type="EMBL" id="MCH6163930.1"/>
    </source>
</evidence>
<protein>
    <submittedName>
        <fullName evidence="2">Class I SAM-dependent methyltransferase</fullName>
    </submittedName>
</protein>
<sequence length="245" mass="25938">MTSFNRDGHAGTGPGEFTPDGCSVDLYARLPGNGEAEIVAAALPPGATLLELGAGAGRMTRPLVAAGLQVTAVDESEGMLAHVRPVAPAVRAPIEDLDLGRRFDAVLLASFLVNTADDAHRARLLRTCVRHTSPGGHVLIQRERDGLHDSLEPGSSWSRGELTVTVVSLEPAGDGASRTCLAYDFGGARWTQTFYSRNLPRPRFEAALAEAGLAVDSYLTDDRTWVRARVERDPASPTPASSPAS</sequence>
<evidence type="ECO:0000313" key="3">
    <source>
        <dbReference type="Proteomes" id="UP001166784"/>
    </source>
</evidence>
<feature type="domain" description="Methyltransferase type 11" evidence="1">
    <location>
        <begin position="50"/>
        <end position="140"/>
    </location>
</feature>
<comment type="caution">
    <text evidence="2">The sequence shown here is derived from an EMBL/GenBank/DDBJ whole genome shotgun (WGS) entry which is preliminary data.</text>
</comment>
<reference evidence="2" key="2">
    <citation type="journal article" date="2023" name="Int. J. Syst. Evol. Microbiol.">
        <title>Streptomyces marispadix sp. nov., isolated from marine beach sediment of the Northern Coast of Portugal.</title>
        <authorList>
            <person name="dos Santos J.D.N."/>
            <person name="Vitorino I.R."/>
            <person name="Kallscheuer N."/>
            <person name="Srivastava A."/>
            <person name="Krautwurst S."/>
            <person name="Marz M."/>
            <person name="Jogler C."/>
            <person name="Lobo Da Cunha A."/>
            <person name="Catita J."/>
            <person name="Goncalves H."/>
            <person name="Gonzalez I."/>
            <person name="Reyes F."/>
            <person name="Lage O.M."/>
        </authorList>
    </citation>
    <scope>NUCLEOTIDE SEQUENCE</scope>
    <source>
        <strain evidence="2">M600PL45_2</strain>
    </source>
</reference>
<dbReference type="SUPFAM" id="SSF53335">
    <property type="entry name" value="S-adenosyl-L-methionine-dependent methyltransferases"/>
    <property type="match status" value="1"/>
</dbReference>
<dbReference type="Proteomes" id="UP001166784">
    <property type="component" value="Unassembled WGS sequence"/>
</dbReference>
<proteinExistence type="predicted"/>
<keyword evidence="3" id="KW-1185">Reference proteome</keyword>
<gene>
    <name evidence="2" type="ORF">MMA15_27080</name>
</gene>
<keyword evidence="2" id="KW-0489">Methyltransferase</keyword>
<evidence type="ECO:0000259" key="1">
    <source>
        <dbReference type="Pfam" id="PF08241"/>
    </source>
</evidence>
<keyword evidence="2" id="KW-0808">Transferase</keyword>